<dbReference type="Pfam" id="PF12969">
    <property type="entry name" value="DUF3857"/>
    <property type="match status" value="1"/>
</dbReference>
<evidence type="ECO:0000259" key="3">
    <source>
        <dbReference type="Pfam" id="PF12969"/>
    </source>
</evidence>
<evidence type="ECO:0000256" key="1">
    <source>
        <dbReference type="SAM" id="Phobius"/>
    </source>
</evidence>
<dbReference type="Pfam" id="PF01841">
    <property type="entry name" value="Transglut_core"/>
    <property type="match status" value="1"/>
</dbReference>
<evidence type="ECO:0000313" key="4">
    <source>
        <dbReference type="EMBL" id="XBO49447.1"/>
    </source>
</evidence>
<feature type="transmembrane region" description="Helical" evidence="1">
    <location>
        <begin position="745"/>
        <end position="772"/>
    </location>
</feature>
<dbReference type="Gene3D" id="3.10.620.30">
    <property type="match status" value="1"/>
</dbReference>
<dbReference type="InterPro" id="IPR019690">
    <property type="entry name" value="DUF2569"/>
</dbReference>
<dbReference type="Gene3D" id="2.60.40.3140">
    <property type="match status" value="1"/>
</dbReference>
<evidence type="ECO:0000259" key="2">
    <source>
        <dbReference type="Pfam" id="PF01841"/>
    </source>
</evidence>
<feature type="transmembrane region" description="Helical" evidence="1">
    <location>
        <begin position="662"/>
        <end position="683"/>
    </location>
</feature>
<reference evidence="4" key="1">
    <citation type="submission" date="2024-05" db="EMBL/GenBank/DDBJ databases">
        <authorList>
            <person name="Kim S."/>
            <person name="Heo J."/>
            <person name="Choi H."/>
            <person name="Choi Y."/>
            <person name="Kwon S.-W."/>
            <person name="Kim Y."/>
        </authorList>
    </citation>
    <scope>NUCLEOTIDE SEQUENCE</scope>
    <source>
        <strain evidence="4">KACC 23697</strain>
    </source>
</reference>
<feature type="transmembrane region" description="Helical" evidence="1">
    <location>
        <begin position="784"/>
        <end position="803"/>
    </location>
</feature>
<feature type="transmembrane region" description="Helical" evidence="1">
    <location>
        <begin position="703"/>
        <end position="725"/>
    </location>
</feature>
<dbReference type="RefSeq" id="WP_406826764.1">
    <property type="nucleotide sequence ID" value="NZ_CP157485.1"/>
</dbReference>
<protein>
    <submittedName>
        <fullName evidence="4">DUF3857 domain-containing protein</fullName>
    </submittedName>
</protein>
<dbReference type="InterPro" id="IPR024618">
    <property type="entry name" value="DUF3857"/>
</dbReference>
<keyword evidence="1" id="KW-1133">Transmembrane helix</keyword>
<feature type="transmembrane region" description="Helical" evidence="1">
    <location>
        <begin position="818"/>
        <end position="836"/>
    </location>
</feature>
<organism evidence="4">
    <name type="scientific">Pedobacter sp. KACC 23697</name>
    <dbReference type="NCBI Taxonomy" id="3149230"/>
    <lineage>
        <taxon>Bacteria</taxon>
        <taxon>Pseudomonadati</taxon>
        <taxon>Bacteroidota</taxon>
        <taxon>Sphingobacteriia</taxon>
        <taxon>Sphingobacteriales</taxon>
        <taxon>Sphingobacteriaceae</taxon>
        <taxon>Pedobacter</taxon>
    </lineage>
</organism>
<keyword evidence="1" id="KW-0472">Membrane</keyword>
<feature type="domain" description="DUF3857" evidence="3">
    <location>
        <begin position="71"/>
        <end position="231"/>
    </location>
</feature>
<keyword evidence="1" id="KW-0812">Transmembrane</keyword>
<accession>A0AAU7K9P8</accession>
<dbReference type="AlphaFoldDB" id="A0AAU7K9P8"/>
<dbReference type="InterPro" id="IPR002931">
    <property type="entry name" value="Transglutaminase-like"/>
</dbReference>
<dbReference type="EMBL" id="CP157485">
    <property type="protein sequence ID" value="XBO49447.1"/>
    <property type="molecule type" value="Genomic_DNA"/>
</dbReference>
<gene>
    <name evidence="4" type="ORF">ABEG20_07515</name>
</gene>
<proteinExistence type="predicted"/>
<feature type="domain" description="Transglutaminase-like" evidence="2">
    <location>
        <begin position="294"/>
        <end position="376"/>
    </location>
</feature>
<name>A0AAU7K9P8_9SPHI</name>
<dbReference type="SUPFAM" id="SSF54001">
    <property type="entry name" value="Cysteine proteinases"/>
    <property type="match status" value="1"/>
</dbReference>
<sequence>MFDKNALKKLILFILTFWISTTFAQKNNFFISRAEPQWLQKVKTVDERAAAKDVQDGWYLFLYEQQINVETSEEYEHDIREIISDTGVQNGSEISVTYDPSYQKLLFHKIIIWRNNKPIDKLDARNFKIIQNEKELSKFIYSGTFNAFLILDDVRKGDRIEFSYTVKGKNPVFDSRYSNLIYFEGGSQISNVYVSVLFNKKRDLRLKDFNYVPPLKTLETGDLKVYQWQSQVSKTFTTHDYQPEWYNPYGRVQISEYRSWKDIVDWSVRLNTYDLKNSVILNAKVKELKAKAGNDPEKYLQLATRFVQDQIRYMGIEMGQYSHRPNAPDKVLKQRYGDCKDKSLLLVYLLKNMGIPAYPVLINTYLRDKTIERLPSTGAFDHVVVLAEFKKQKIWIDATMSDQRGPITENYFPYSANVLVVKPGNDKLEWVKSNPKGKIDATSTINVPDTAQGKKATLQIKTVYTHNCADQIRADLSSDGTNKLEKDYLSYYAKLYPGIQTVKNLIVKDDEVNNIIYLTESYEIENIWVKDDSVSHRYDIYFYGDLISNELRKLKKWRDVPMELAYPCNINQKLKIIFPDNWDLKDKAFSVERPGYKFNYTVKAESDTLTINYSYQNLRDEISGAETRQYIKDRSNIIDNLSYSLYWRGDGTDTGDESDLNYWMVTLCVFVFILMAVVGVFLYTRKKPFELEDIKEAPKIGGWLIIAAIGLVVMPFASLFTMIKTNTFSQRTWETLEQYDRFTTFIYQLCWLIETALNMCLITFSILVIFFFFERRKEFPKYYIGFKIASITVAILGFVFQLLMSKHLGSQLYTNSDVTTLIRNVIISAIWITYFVKSSRVKSTFVFSYPAYAWKAAVIKDLNETFRLENLKKQEIIEQQKTIQTVENERL</sequence>
<dbReference type="Pfam" id="PF10754">
    <property type="entry name" value="DUF2569"/>
    <property type="match status" value="1"/>
</dbReference>
<dbReference type="InterPro" id="IPR038765">
    <property type="entry name" value="Papain-like_cys_pep_sf"/>
</dbReference>